<feature type="transmembrane region" description="Helical" evidence="7">
    <location>
        <begin position="104"/>
        <end position="126"/>
    </location>
</feature>
<dbReference type="RefSeq" id="WP_174139969.1">
    <property type="nucleotide sequence ID" value="NZ_JABUFE010000020.1"/>
</dbReference>
<keyword evidence="5 7" id="KW-1133">Transmembrane helix</keyword>
<evidence type="ECO:0000256" key="2">
    <source>
        <dbReference type="ARBA" id="ARBA00022448"/>
    </source>
</evidence>
<protein>
    <submittedName>
        <fullName evidence="9">ABC transporter permease</fullName>
    </submittedName>
</protein>
<proteinExistence type="inferred from homology"/>
<keyword evidence="2 7" id="KW-0813">Transport</keyword>
<keyword evidence="3" id="KW-1003">Cell membrane</keyword>
<feature type="transmembrane region" description="Helical" evidence="7">
    <location>
        <begin position="138"/>
        <end position="163"/>
    </location>
</feature>
<feature type="domain" description="ABC transmembrane type-1" evidence="8">
    <location>
        <begin position="100"/>
        <end position="297"/>
    </location>
</feature>
<evidence type="ECO:0000259" key="8">
    <source>
        <dbReference type="PROSITE" id="PS50928"/>
    </source>
</evidence>
<comment type="similarity">
    <text evidence="7">Belongs to the binding-protein-dependent transport system permease family.</text>
</comment>
<dbReference type="Pfam" id="PF19300">
    <property type="entry name" value="BPD_transp_1_N"/>
    <property type="match status" value="1"/>
</dbReference>
<accession>A0ABX2J0Y2</accession>
<keyword evidence="10" id="KW-1185">Reference proteome</keyword>
<comment type="caution">
    <text evidence="9">The sequence shown here is derived from an EMBL/GenBank/DDBJ whole genome shotgun (WGS) entry which is preliminary data.</text>
</comment>
<reference evidence="9 10" key="1">
    <citation type="submission" date="2020-06" db="EMBL/GenBank/DDBJ databases">
        <title>Sulfitobacter algicola sp. nov., isolated from green algae.</title>
        <authorList>
            <person name="Wang C."/>
        </authorList>
    </citation>
    <scope>NUCLEOTIDE SEQUENCE [LARGE SCALE GENOMIC DNA]</scope>
    <source>
        <strain evidence="9 10">1151</strain>
    </source>
</reference>
<evidence type="ECO:0000256" key="4">
    <source>
        <dbReference type="ARBA" id="ARBA00022692"/>
    </source>
</evidence>
<dbReference type="Proteomes" id="UP000777935">
    <property type="component" value="Unassembled WGS sequence"/>
</dbReference>
<dbReference type="Pfam" id="PF00528">
    <property type="entry name" value="BPD_transp_1"/>
    <property type="match status" value="1"/>
</dbReference>
<feature type="transmembrane region" description="Helical" evidence="7">
    <location>
        <begin position="236"/>
        <end position="258"/>
    </location>
</feature>
<dbReference type="InterPro" id="IPR000515">
    <property type="entry name" value="MetI-like"/>
</dbReference>
<comment type="subcellular location">
    <subcellularLocation>
        <location evidence="1 7">Cell membrane</location>
        <topology evidence="1 7">Multi-pass membrane protein</topology>
    </subcellularLocation>
</comment>
<evidence type="ECO:0000313" key="10">
    <source>
        <dbReference type="Proteomes" id="UP000777935"/>
    </source>
</evidence>
<sequence length="319" mass="34843">MSSILKRVLGLVVVLLGISLITFTVSHFAPGDKAMAIAHARYPGEQGFAPEILQSIRDELHLEASFWEQYLRWLGAVLQGDFGVSYNTQSSVWSTFVGSIGETVTLSLTALVFGLAGAFALAALAVRRPGSLVDRLAIIVASIGSAMPIYWLSLLLILVFAVHLDWVPAYGTGTLAHLVLPTLALAFWLMASQTRLLRSFILDAYDQPFIETLRLRGISEAEIFFRHVLRHAMLPALTMIGLDFALLLEGAVIVEILFARSGLGALLATSVLSRDLPMVMLLVMFFATTYVVINTLIDIVQMASDPRQRQGGQPTEKSI</sequence>
<dbReference type="Gene3D" id="1.10.3720.10">
    <property type="entry name" value="MetI-like"/>
    <property type="match status" value="1"/>
</dbReference>
<evidence type="ECO:0000256" key="1">
    <source>
        <dbReference type="ARBA" id="ARBA00004651"/>
    </source>
</evidence>
<dbReference type="CDD" id="cd06261">
    <property type="entry name" value="TM_PBP2"/>
    <property type="match status" value="1"/>
</dbReference>
<gene>
    <name evidence="9" type="ORF">HRQ87_18710</name>
</gene>
<dbReference type="EMBL" id="JABUFE010000020">
    <property type="protein sequence ID" value="NSX56818.1"/>
    <property type="molecule type" value="Genomic_DNA"/>
</dbReference>
<keyword evidence="4 7" id="KW-0812">Transmembrane</keyword>
<dbReference type="PROSITE" id="PS50928">
    <property type="entry name" value="ABC_TM1"/>
    <property type="match status" value="1"/>
</dbReference>
<organism evidence="9 10">
    <name type="scientific">Parasulfitobacter algicola</name>
    <dbReference type="NCBI Taxonomy" id="2614809"/>
    <lineage>
        <taxon>Bacteria</taxon>
        <taxon>Pseudomonadati</taxon>
        <taxon>Pseudomonadota</taxon>
        <taxon>Alphaproteobacteria</taxon>
        <taxon>Rhodobacterales</taxon>
        <taxon>Roseobacteraceae</taxon>
        <taxon>Parasulfitobacter</taxon>
    </lineage>
</organism>
<name>A0ABX2J0Y2_9RHOB</name>
<keyword evidence="6 7" id="KW-0472">Membrane</keyword>
<feature type="transmembrane region" description="Helical" evidence="7">
    <location>
        <begin position="169"/>
        <end position="191"/>
    </location>
</feature>
<evidence type="ECO:0000256" key="5">
    <source>
        <dbReference type="ARBA" id="ARBA00022989"/>
    </source>
</evidence>
<dbReference type="PANTHER" id="PTHR43163:SF6">
    <property type="entry name" value="DIPEPTIDE TRANSPORT SYSTEM PERMEASE PROTEIN DPPB-RELATED"/>
    <property type="match status" value="1"/>
</dbReference>
<dbReference type="InterPro" id="IPR035906">
    <property type="entry name" value="MetI-like_sf"/>
</dbReference>
<dbReference type="SUPFAM" id="SSF161098">
    <property type="entry name" value="MetI-like"/>
    <property type="match status" value="1"/>
</dbReference>
<evidence type="ECO:0000256" key="6">
    <source>
        <dbReference type="ARBA" id="ARBA00023136"/>
    </source>
</evidence>
<feature type="transmembrane region" description="Helical" evidence="7">
    <location>
        <begin position="278"/>
        <end position="300"/>
    </location>
</feature>
<evidence type="ECO:0000313" key="9">
    <source>
        <dbReference type="EMBL" id="NSX56818.1"/>
    </source>
</evidence>
<evidence type="ECO:0000256" key="7">
    <source>
        <dbReference type="RuleBase" id="RU363032"/>
    </source>
</evidence>
<evidence type="ECO:0000256" key="3">
    <source>
        <dbReference type="ARBA" id="ARBA00022475"/>
    </source>
</evidence>
<dbReference type="PANTHER" id="PTHR43163">
    <property type="entry name" value="DIPEPTIDE TRANSPORT SYSTEM PERMEASE PROTEIN DPPB-RELATED"/>
    <property type="match status" value="1"/>
</dbReference>
<dbReference type="InterPro" id="IPR045621">
    <property type="entry name" value="BPD_transp_1_N"/>
</dbReference>